<dbReference type="Pfam" id="PF00563">
    <property type="entry name" value="EAL"/>
    <property type="match status" value="1"/>
</dbReference>
<dbReference type="Gene3D" id="3.30.450.20">
    <property type="entry name" value="PAS domain"/>
    <property type="match status" value="1"/>
</dbReference>
<accession>A0ABQ1I5K1</accession>
<proteinExistence type="predicted"/>
<evidence type="ECO:0000259" key="3">
    <source>
        <dbReference type="PROSITE" id="PS50883"/>
    </source>
</evidence>
<dbReference type="InterPro" id="IPR001633">
    <property type="entry name" value="EAL_dom"/>
</dbReference>
<dbReference type="CDD" id="cd01948">
    <property type="entry name" value="EAL"/>
    <property type="match status" value="1"/>
</dbReference>
<dbReference type="EMBL" id="BMDY01000021">
    <property type="protein sequence ID" value="GGB15266.1"/>
    <property type="molecule type" value="Genomic_DNA"/>
</dbReference>
<keyword evidence="1" id="KW-0129">CBS domain</keyword>
<evidence type="ECO:0000256" key="1">
    <source>
        <dbReference type="PROSITE-ProRule" id="PRU00703"/>
    </source>
</evidence>
<evidence type="ECO:0000313" key="6">
    <source>
        <dbReference type="Proteomes" id="UP000651977"/>
    </source>
</evidence>
<dbReference type="Gene3D" id="3.20.20.450">
    <property type="entry name" value="EAL domain"/>
    <property type="match status" value="1"/>
</dbReference>
<dbReference type="PANTHER" id="PTHR33121:SF79">
    <property type="entry name" value="CYCLIC DI-GMP PHOSPHODIESTERASE PDED-RELATED"/>
    <property type="match status" value="1"/>
</dbReference>
<dbReference type="SMART" id="SM00091">
    <property type="entry name" value="PAS"/>
    <property type="match status" value="1"/>
</dbReference>
<evidence type="ECO:0000259" key="2">
    <source>
        <dbReference type="PROSITE" id="PS50112"/>
    </source>
</evidence>
<dbReference type="InterPro" id="IPR000014">
    <property type="entry name" value="PAS"/>
</dbReference>
<dbReference type="SMART" id="SM00052">
    <property type="entry name" value="EAL"/>
    <property type="match status" value="1"/>
</dbReference>
<dbReference type="InterPro" id="IPR000644">
    <property type="entry name" value="CBS_dom"/>
</dbReference>
<dbReference type="PROSITE" id="PS51371">
    <property type="entry name" value="CBS"/>
    <property type="match status" value="1"/>
</dbReference>
<feature type="domain" description="PAS" evidence="2">
    <location>
        <begin position="122"/>
        <end position="167"/>
    </location>
</feature>
<dbReference type="SUPFAM" id="SSF55785">
    <property type="entry name" value="PYP-like sensor domain (PAS domain)"/>
    <property type="match status" value="1"/>
</dbReference>
<keyword evidence="6" id="KW-1185">Reference proteome</keyword>
<reference evidence="6" key="1">
    <citation type="journal article" date="2019" name="Int. J. Syst. Evol. Microbiol.">
        <title>The Global Catalogue of Microorganisms (GCM) 10K type strain sequencing project: providing services to taxonomists for standard genome sequencing and annotation.</title>
        <authorList>
            <consortium name="The Broad Institute Genomics Platform"/>
            <consortium name="The Broad Institute Genome Sequencing Center for Infectious Disease"/>
            <person name="Wu L."/>
            <person name="Ma J."/>
        </authorList>
    </citation>
    <scope>NUCLEOTIDE SEQUENCE [LARGE SCALE GENOMIC DNA]</scope>
    <source>
        <strain evidence="6">CGMCC 1.10131</strain>
    </source>
</reference>
<dbReference type="InterPro" id="IPR046342">
    <property type="entry name" value="CBS_dom_sf"/>
</dbReference>
<feature type="domain" description="CBS" evidence="4">
    <location>
        <begin position="758"/>
        <end position="815"/>
    </location>
</feature>
<dbReference type="SUPFAM" id="SSF54631">
    <property type="entry name" value="CBS-domain pair"/>
    <property type="match status" value="1"/>
</dbReference>
<evidence type="ECO:0000313" key="5">
    <source>
        <dbReference type="EMBL" id="GGB15266.1"/>
    </source>
</evidence>
<dbReference type="Pfam" id="PF00571">
    <property type="entry name" value="CBS"/>
    <property type="match status" value="2"/>
</dbReference>
<sequence>MVEDESSFQQVRDFPVQPWSIDLESNQFECPKQLLTLLGYPKQSQLTLSQLFATLEKPQLQLLKKHIKQVIQTGQALSQTVILNAFQHRYIADINIDSASANGKILKGSIELKQSFLTKQQELEFLNSLFAKSMESLMIADANHRIIKVNRAMCQETGYAEHELLGRPAAIFKSGRYTDSFYQKLWQHVDKHKVWSGELLARSKQAEVYTHEVTIQRIDLPKHEHVYVSSSHRLDSYADLWDADDPNQRTTIHVPDKNAFTKKLNADYQQLGKNQTIICMVFNVSLAQKLSSITLQWLVAQRFNQLQHPGHLGILSNKMFAAYWVAPKRVEDIEKVLKQSLHTLEGETKEQDIVLSASINAGVSVLHVDANSPIQLLSHATQSLIANSQGDSSSLHYFDRRLSKRFSRKSTLAILLRKALAANQVSVYYQPIVDIEQLKIVKFEALCRIKLDTEMSYGIQELIDIAEEYKWIDKIDAIVTQQALADLSLLQKHFDSPQLGMSLNRSVANDSVSHCCLEETLDILKQSCVDLSLITVELTESAYFDDSYYHAKWIDKLKAHQISIALDDFGTGYSSFSYLRQIPVNTVKIDRSFVSGLSEGSHEYAMIDMLCKLTHKMGGNVVAEGVESAQELNLLSKLKVDKLQGYLFDKPQALGQILQKDTLYYPHLKEHLHQGDQLYAKNIMRRHFSKLGLDDQLKRAAEKFAAKQYRFILVIEKSHCVGVLYQSDLNAAISPYLNTEGEQQRDLLTLNKRVHQVMKKDQLEVAADTPLEKLFQQFVQYPYTVAVVTGPSGVCLGLITLEDMLRQQLNQQSDES</sequence>
<dbReference type="NCBIfam" id="TIGR00229">
    <property type="entry name" value="sensory_box"/>
    <property type="match status" value="1"/>
</dbReference>
<dbReference type="Gene3D" id="3.10.580.10">
    <property type="entry name" value="CBS-domain"/>
    <property type="match status" value="1"/>
</dbReference>
<dbReference type="PANTHER" id="PTHR33121">
    <property type="entry name" value="CYCLIC DI-GMP PHOSPHODIESTERASE PDEF"/>
    <property type="match status" value="1"/>
</dbReference>
<comment type="caution">
    <text evidence="5">The sequence shown here is derived from an EMBL/GenBank/DDBJ whole genome shotgun (WGS) entry which is preliminary data.</text>
</comment>
<name>A0ABQ1I5K1_9ALTE</name>
<protein>
    <submittedName>
        <fullName evidence="5">Diguanylate phosphodiesterase</fullName>
    </submittedName>
</protein>
<evidence type="ECO:0000259" key="4">
    <source>
        <dbReference type="PROSITE" id="PS51371"/>
    </source>
</evidence>
<dbReference type="InterPro" id="IPR035965">
    <property type="entry name" value="PAS-like_dom_sf"/>
</dbReference>
<gene>
    <name evidence="5" type="ORF">GCM10007414_30910</name>
</gene>
<dbReference type="CDD" id="cd00130">
    <property type="entry name" value="PAS"/>
    <property type="match status" value="1"/>
</dbReference>
<dbReference type="SUPFAM" id="SSF141868">
    <property type="entry name" value="EAL domain-like"/>
    <property type="match status" value="1"/>
</dbReference>
<dbReference type="PROSITE" id="PS50883">
    <property type="entry name" value="EAL"/>
    <property type="match status" value="1"/>
</dbReference>
<dbReference type="InterPro" id="IPR050706">
    <property type="entry name" value="Cyclic-di-GMP_PDE-like"/>
</dbReference>
<feature type="domain" description="EAL" evidence="3">
    <location>
        <begin position="409"/>
        <end position="665"/>
    </location>
</feature>
<dbReference type="Pfam" id="PF13426">
    <property type="entry name" value="PAS_9"/>
    <property type="match status" value="1"/>
</dbReference>
<dbReference type="InterPro" id="IPR035919">
    <property type="entry name" value="EAL_sf"/>
</dbReference>
<dbReference type="Proteomes" id="UP000651977">
    <property type="component" value="Unassembled WGS sequence"/>
</dbReference>
<organism evidence="5 6">
    <name type="scientific">Agarivorans gilvus</name>
    <dbReference type="NCBI Taxonomy" id="680279"/>
    <lineage>
        <taxon>Bacteria</taxon>
        <taxon>Pseudomonadati</taxon>
        <taxon>Pseudomonadota</taxon>
        <taxon>Gammaproteobacteria</taxon>
        <taxon>Alteromonadales</taxon>
        <taxon>Alteromonadaceae</taxon>
        <taxon>Agarivorans</taxon>
    </lineage>
</organism>
<dbReference type="PROSITE" id="PS50112">
    <property type="entry name" value="PAS"/>
    <property type="match status" value="1"/>
</dbReference>